<feature type="transmembrane region" description="Helical" evidence="1">
    <location>
        <begin position="89"/>
        <end position="108"/>
    </location>
</feature>
<dbReference type="Pfam" id="PF15604">
    <property type="entry name" value="Ntox15"/>
    <property type="match status" value="1"/>
</dbReference>
<sequence length="312" mass="34620">AWTGKYLGHRVDAFASYASGDTEGLKQSTQSIETMHTELGEDVSEIGDHAETLALLAWDDETRNMLTDFPRDYFSELSGVEQTRAVTRYGIDFLLIFVAGAGAGLLAIKNSGRISKLLKEMLELIKQLRFQQTVKKPKVDETYPFGPVKKTSKGANRLESKPVKCFKKNPKGDTAEYDRQLKGQQDGLNNMTAEEYLAGRKAYTGKRASTVAKRDAYKNELMEKYVNSGKSKSEAKTKVEKEMKTLDALHNPDLKAGGKDKIADFGDSGVNRSIGSQWKNDGRLVEMDKTANKAIASGDGNKKMNIKLERCK</sequence>
<proteinExistence type="predicted"/>
<evidence type="ECO:0000259" key="2">
    <source>
        <dbReference type="Pfam" id="PF15604"/>
    </source>
</evidence>
<evidence type="ECO:0000256" key="1">
    <source>
        <dbReference type="SAM" id="Phobius"/>
    </source>
</evidence>
<keyword evidence="1" id="KW-0472">Membrane</keyword>
<organism evidence="3">
    <name type="scientific">hydrothermal vent metagenome</name>
    <dbReference type="NCBI Taxonomy" id="652676"/>
    <lineage>
        <taxon>unclassified sequences</taxon>
        <taxon>metagenomes</taxon>
        <taxon>ecological metagenomes</taxon>
    </lineage>
</organism>
<reference evidence="3" key="1">
    <citation type="submission" date="2018-06" db="EMBL/GenBank/DDBJ databases">
        <authorList>
            <person name="Zhirakovskaya E."/>
        </authorList>
    </citation>
    <scope>NUCLEOTIDE SEQUENCE</scope>
</reference>
<name>A0A3B1AX87_9ZZZZ</name>
<feature type="domain" description="Novel toxin 15" evidence="2">
    <location>
        <begin position="173"/>
        <end position="310"/>
    </location>
</feature>
<protein>
    <recommendedName>
        <fullName evidence="2">Novel toxin 15 domain-containing protein</fullName>
    </recommendedName>
</protein>
<feature type="non-terminal residue" evidence="3">
    <location>
        <position position="1"/>
    </location>
</feature>
<dbReference type="EMBL" id="UOFR01000062">
    <property type="protein sequence ID" value="VAW98604.1"/>
    <property type="molecule type" value="Genomic_DNA"/>
</dbReference>
<evidence type="ECO:0000313" key="3">
    <source>
        <dbReference type="EMBL" id="VAW98604.1"/>
    </source>
</evidence>
<keyword evidence="1" id="KW-1133">Transmembrane helix</keyword>
<gene>
    <name evidence="3" type="ORF">MNBD_GAMMA21-2431</name>
</gene>
<keyword evidence="1" id="KW-0812">Transmembrane</keyword>
<dbReference type="InterPro" id="IPR028949">
    <property type="entry name" value="Ntox15"/>
</dbReference>
<accession>A0A3B1AX87</accession>
<dbReference type="AlphaFoldDB" id="A0A3B1AX87"/>